<dbReference type="GO" id="GO:0005737">
    <property type="term" value="C:cytoplasm"/>
    <property type="evidence" value="ECO:0007669"/>
    <property type="project" value="UniProtKB-SubCell"/>
</dbReference>
<keyword evidence="7" id="KW-0698">rRNA processing</keyword>
<evidence type="ECO:0000313" key="8">
    <source>
        <dbReference type="EMBL" id="XDU65086.1"/>
    </source>
</evidence>
<feature type="binding site" evidence="7">
    <location>
        <position position="133"/>
    </location>
    <ligand>
        <name>Zn(2+)</name>
        <dbReference type="ChEBI" id="CHEBI:29105"/>
        <note>catalytic</note>
    </ligand>
</feature>
<evidence type="ECO:0000256" key="3">
    <source>
        <dbReference type="ARBA" id="ARBA00022723"/>
    </source>
</evidence>
<proteinExistence type="inferred from homology"/>
<evidence type="ECO:0000256" key="6">
    <source>
        <dbReference type="ARBA" id="ARBA00022833"/>
    </source>
</evidence>
<dbReference type="EMBL" id="CP165646">
    <property type="protein sequence ID" value="XDU65086.1"/>
    <property type="molecule type" value="Genomic_DNA"/>
</dbReference>
<comment type="cofactor">
    <cofactor evidence="7">
        <name>Zn(2+)</name>
        <dbReference type="ChEBI" id="CHEBI:29105"/>
    </cofactor>
    <text evidence="7">Binds 1 zinc ion.</text>
</comment>
<keyword evidence="4 7" id="KW-0255">Endonuclease</keyword>
<gene>
    <name evidence="7 8" type="primary">ybeY</name>
    <name evidence="8" type="ORF">AB8B23_02715</name>
</gene>
<keyword evidence="2 7" id="KW-0540">Nuclease</keyword>
<evidence type="ECO:0000256" key="7">
    <source>
        <dbReference type="HAMAP-Rule" id="MF_00009"/>
    </source>
</evidence>
<dbReference type="InterPro" id="IPR020549">
    <property type="entry name" value="YbeY_CS"/>
</dbReference>
<dbReference type="InterPro" id="IPR002036">
    <property type="entry name" value="YbeY"/>
</dbReference>
<comment type="function">
    <text evidence="7">Single strand-specific metallo-endoribonuclease involved in late-stage 70S ribosome quality control and in maturation of the 3' terminus of the 16S rRNA.</text>
</comment>
<dbReference type="HAMAP" id="MF_00009">
    <property type="entry name" value="Endoribonucl_YbeY"/>
    <property type="match status" value="1"/>
</dbReference>
<dbReference type="EC" id="3.1.-.-" evidence="7"/>
<dbReference type="Pfam" id="PF02130">
    <property type="entry name" value="YbeY"/>
    <property type="match status" value="1"/>
</dbReference>
<evidence type="ECO:0000256" key="2">
    <source>
        <dbReference type="ARBA" id="ARBA00022722"/>
    </source>
</evidence>
<keyword evidence="7" id="KW-0963">Cytoplasm</keyword>
<evidence type="ECO:0000256" key="1">
    <source>
        <dbReference type="ARBA" id="ARBA00010875"/>
    </source>
</evidence>
<dbReference type="GO" id="GO:0004521">
    <property type="term" value="F:RNA endonuclease activity"/>
    <property type="evidence" value="ECO:0007669"/>
    <property type="project" value="UniProtKB-UniRule"/>
</dbReference>
<dbReference type="GO" id="GO:0006364">
    <property type="term" value="P:rRNA processing"/>
    <property type="evidence" value="ECO:0007669"/>
    <property type="project" value="UniProtKB-UniRule"/>
</dbReference>
<feature type="binding site" evidence="7">
    <location>
        <position position="123"/>
    </location>
    <ligand>
        <name>Zn(2+)</name>
        <dbReference type="ChEBI" id="CHEBI:29105"/>
        <note>catalytic</note>
    </ligand>
</feature>
<dbReference type="GO" id="GO:0004222">
    <property type="term" value="F:metalloendopeptidase activity"/>
    <property type="evidence" value="ECO:0007669"/>
    <property type="project" value="InterPro"/>
</dbReference>
<keyword evidence="3 7" id="KW-0479">Metal-binding</keyword>
<dbReference type="PROSITE" id="PS01306">
    <property type="entry name" value="UPF0054"/>
    <property type="match status" value="1"/>
</dbReference>
<dbReference type="PANTHER" id="PTHR46986:SF1">
    <property type="entry name" value="ENDORIBONUCLEASE YBEY, CHLOROPLASTIC"/>
    <property type="match status" value="1"/>
</dbReference>
<name>A0AB39VCI7_9FUSO</name>
<accession>A0AB39VCI7</accession>
<protein>
    <recommendedName>
        <fullName evidence="7">Endoribonuclease YbeY</fullName>
        <ecNumber evidence="7">3.1.-.-</ecNumber>
    </recommendedName>
</protein>
<dbReference type="KEGG" id="lmes:AB8B23_02715"/>
<keyword evidence="7" id="KW-0690">Ribosome biogenesis</keyword>
<evidence type="ECO:0000256" key="4">
    <source>
        <dbReference type="ARBA" id="ARBA00022759"/>
    </source>
</evidence>
<dbReference type="GO" id="GO:0008270">
    <property type="term" value="F:zinc ion binding"/>
    <property type="evidence" value="ECO:0007669"/>
    <property type="project" value="UniProtKB-UniRule"/>
</dbReference>
<dbReference type="PANTHER" id="PTHR46986">
    <property type="entry name" value="ENDORIBONUCLEASE YBEY, CHLOROPLASTIC"/>
    <property type="match status" value="1"/>
</dbReference>
<dbReference type="NCBIfam" id="TIGR00043">
    <property type="entry name" value="rRNA maturation RNase YbeY"/>
    <property type="match status" value="1"/>
</dbReference>
<dbReference type="InterPro" id="IPR023091">
    <property type="entry name" value="MetalPrtase_cat_dom_sf_prd"/>
</dbReference>
<reference evidence="8" key="1">
    <citation type="submission" date="2024-07" db="EMBL/GenBank/DDBJ databases">
        <authorList>
            <person name="Li X.-J."/>
            <person name="Wang X."/>
        </authorList>
    </citation>
    <scope>NUCLEOTIDE SEQUENCE</scope>
    <source>
        <strain evidence="8">HSP-342</strain>
    </source>
</reference>
<comment type="subcellular location">
    <subcellularLocation>
        <location evidence="7">Cytoplasm</location>
    </subcellularLocation>
</comment>
<keyword evidence="5 7" id="KW-0378">Hydrolase</keyword>
<keyword evidence="6 7" id="KW-0862">Zinc</keyword>
<feature type="binding site" evidence="7">
    <location>
        <position position="127"/>
    </location>
    <ligand>
        <name>Zn(2+)</name>
        <dbReference type="ChEBI" id="CHEBI:29105"/>
        <note>catalytic</note>
    </ligand>
</feature>
<comment type="similarity">
    <text evidence="1 7">Belongs to the endoribonuclease YbeY family.</text>
</comment>
<organism evidence="8">
    <name type="scientific">Leptotrichia mesophila</name>
    <dbReference type="NCBI Taxonomy" id="3239303"/>
    <lineage>
        <taxon>Bacteria</taxon>
        <taxon>Fusobacteriati</taxon>
        <taxon>Fusobacteriota</taxon>
        <taxon>Fusobacteriia</taxon>
        <taxon>Fusobacteriales</taxon>
        <taxon>Leptotrichiaceae</taxon>
        <taxon>Leptotrichia</taxon>
    </lineage>
</organism>
<dbReference type="AlphaFoldDB" id="A0AB39VCI7"/>
<dbReference type="Gene3D" id="3.40.390.30">
    <property type="entry name" value="Metalloproteases ('zincins'), catalytic domain"/>
    <property type="match status" value="1"/>
</dbReference>
<dbReference type="SUPFAM" id="SSF55486">
    <property type="entry name" value="Metalloproteases ('zincins'), catalytic domain"/>
    <property type="match status" value="1"/>
</dbReference>
<evidence type="ECO:0000256" key="5">
    <source>
        <dbReference type="ARBA" id="ARBA00022801"/>
    </source>
</evidence>
<sequence>MEKIMVEIDITYDIEKIDNFFDEPKINEFVSYILKNEYKEEFDKNEYYLSLLITTNDEIQKINREYRQKDIPTDVISFAYNETENFGVVNMLGDIVISIERVKEQSSEYRHSDEREFYYVLCHGMLHLLGYDHIEEEDKVVMRRREEEILSKFNYNR</sequence>